<gene>
    <name evidence="2" type="ORF">NTE_00629</name>
</gene>
<dbReference type="STRING" id="1459636.NTE_00629"/>
<dbReference type="eggNOG" id="arCOG08774">
    <property type="taxonomic scope" value="Archaea"/>
</dbReference>
<keyword evidence="3" id="KW-1185">Reference proteome</keyword>
<keyword evidence="1" id="KW-0812">Transmembrane</keyword>
<protein>
    <submittedName>
        <fullName evidence="2">Uncharacterized protein</fullName>
    </submittedName>
</protein>
<evidence type="ECO:0000313" key="3">
    <source>
        <dbReference type="Proteomes" id="UP000028194"/>
    </source>
</evidence>
<name>A0A075MTW1_9ARCH</name>
<dbReference type="EMBL" id="CP007174">
    <property type="protein sequence ID" value="AIF82709.1"/>
    <property type="molecule type" value="Genomic_DNA"/>
</dbReference>
<reference evidence="2 3" key="1">
    <citation type="journal article" date="2014" name="PLoS ONE">
        <title>Genome Sequence of Candidatus Nitrososphaera evergladensis from Group I.1b Enriched from Everglades Soil Reveals Novel Genomic Features of the Ammonia-Oxidizing Archaea.</title>
        <authorList>
            <person name="Zhalnina K.V."/>
            <person name="Dias R."/>
            <person name="Leonard M.T."/>
            <person name="Dorr de Quadros P."/>
            <person name="Camargo F.A."/>
            <person name="Drew J.C."/>
            <person name="Farmerie W.G."/>
            <person name="Daroub S.H."/>
            <person name="Triplett E.W."/>
        </authorList>
    </citation>
    <scope>NUCLEOTIDE SEQUENCE [LARGE SCALE GENOMIC DNA]</scope>
    <source>
        <strain evidence="2 3">SR1</strain>
    </source>
</reference>
<sequence>MLFLVCFYLELLHGVTALASKKGIVITAIIAAGIIGTSVLIWLLPQQGTPTGVNITDEKGAEADAANLPADNLSFVYTQHNFATTEVENSFDKWSKGEVAANDMNAAISTARSNLDALKKRVDTPGVPQQWQESYGLYSQALGKFGSYLDEMKRLVDSNDKNAADHATLDSIKTEMNDLVDRSIKAFPTTAAPAT</sequence>
<evidence type="ECO:0000256" key="1">
    <source>
        <dbReference type="SAM" id="Phobius"/>
    </source>
</evidence>
<dbReference type="AlphaFoldDB" id="A0A075MTW1"/>
<proteinExistence type="predicted"/>
<accession>A0A075MTW1</accession>
<evidence type="ECO:0000313" key="2">
    <source>
        <dbReference type="EMBL" id="AIF82709.1"/>
    </source>
</evidence>
<dbReference type="Proteomes" id="UP000028194">
    <property type="component" value="Chromosome"/>
</dbReference>
<keyword evidence="1" id="KW-0472">Membrane</keyword>
<feature type="transmembrane region" description="Helical" evidence="1">
    <location>
        <begin position="24"/>
        <end position="44"/>
    </location>
</feature>
<dbReference type="KEGG" id="nev:NTE_00629"/>
<dbReference type="HOGENOM" id="CLU_1648360_0_0_2"/>
<organism evidence="2 3">
    <name type="scientific">Candidatus Nitrososphaera evergladensis SR1</name>
    <dbReference type="NCBI Taxonomy" id="1459636"/>
    <lineage>
        <taxon>Archaea</taxon>
        <taxon>Nitrososphaerota</taxon>
        <taxon>Nitrososphaeria</taxon>
        <taxon>Nitrososphaerales</taxon>
        <taxon>Nitrososphaeraceae</taxon>
        <taxon>Nitrososphaera</taxon>
    </lineage>
</organism>
<keyword evidence="1" id="KW-1133">Transmembrane helix</keyword>